<organism evidence="2 3">
    <name type="scientific">Penicillium argentinense</name>
    <dbReference type="NCBI Taxonomy" id="1131581"/>
    <lineage>
        <taxon>Eukaryota</taxon>
        <taxon>Fungi</taxon>
        <taxon>Dikarya</taxon>
        <taxon>Ascomycota</taxon>
        <taxon>Pezizomycotina</taxon>
        <taxon>Eurotiomycetes</taxon>
        <taxon>Eurotiomycetidae</taxon>
        <taxon>Eurotiales</taxon>
        <taxon>Aspergillaceae</taxon>
        <taxon>Penicillium</taxon>
    </lineage>
</organism>
<dbReference type="RefSeq" id="XP_056468609.1">
    <property type="nucleotide sequence ID" value="XM_056623621.1"/>
</dbReference>
<reference evidence="2" key="1">
    <citation type="submission" date="2022-11" db="EMBL/GenBank/DDBJ databases">
        <authorList>
            <person name="Petersen C."/>
        </authorList>
    </citation>
    <scope>NUCLEOTIDE SEQUENCE</scope>
    <source>
        <strain evidence="2">IBT 30761</strain>
    </source>
</reference>
<dbReference type="Proteomes" id="UP001149074">
    <property type="component" value="Unassembled WGS sequence"/>
</dbReference>
<name>A0A9W9EHZ2_9EURO</name>
<sequence length="107" mass="11915">MESEDIPSPRTSGLGPRTMPGHPARRFDIKGSAYGMEDILGKYFEKSLQRGLVPAEIANTCAGGNDECLERAMEWGVEVFTDFNIDVQLCSCDQLGEDRTPFSFFFI</sequence>
<comment type="caution">
    <text evidence="2">The sequence shown here is derived from an EMBL/GenBank/DDBJ whole genome shotgun (WGS) entry which is preliminary data.</text>
</comment>
<keyword evidence="3" id="KW-1185">Reference proteome</keyword>
<gene>
    <name evidence="2" type="ORF">N7532_011130</name>
</gene>
<protein>
    <submittedName>
        <fullName evidence="2">Uncharacterized protein</fullName>
    </submittedName>
</protein>
<dbReference type="GeneID" id="81362600"/>
<dbReference type="EMBL" id="JAPQKI010000011">
    <property type="protein sequence ID" value="KAJ5082087.1"/>
    <property type="molecule type" value="Genomic_DNA"/>
</dbReference>
<evidence type="ECO:0000313" key="3">
    <source>
        <dbReference type="Proteomes" id="UP001149074"/>
    </source>
</evidence>
<evidence type="ECO:0000256" key="1">
    <source>
        <dbReference type="SAM" id="MobiDB-lite"/>
    </source>
</evidence>
<dbReference type="AlphaFoldDB" id="A0A9W9EHZ2"/>
<reference evidence="2" key="2">
    <citation type="journal article" date="2023" name="IMA Fungus">
        <title>Comparative genomic study of the Penicillium genus elucidates a diverse pangenome and 15 lateral gene transfer events.</title>
        <authorList>
            <person name="Petersen C."/>
            <person name="Sorensen T."/>
            <person name="Nielsen M.R."/>
            <person name="Sondergaard T.E."/>
            <person name="Sorensen J.L."/>
            <person name="Fitzpatrick D.A."/>
            <person name="Frisvad J.C."/>
            <person name="Nielsen K.L."/>
        </authorList>
    </citation>
    <scope>NUCLEOTIDE SEQUENCE</scope>
    <source>
        <strain evidence="2">IBT 30761</strain>
    </source>
</reference>
<feature type="region of interest" description="Disordered" evidence="1">
    <location>
        <begin position="1"/>
        <end position="23"/>
    </location>
</feature>
<accession>A0A9W9EHZ2</accession>
<proteinExistence type="predicted"/>
<evidence type="ECO:0000313" key="2">
    <source>
        <dbReference type="EMBL" id="KAJ5082087.1"/>
    </source>
</evidence>